<name>A0A072VCK6_MEDTR</name>
<dbReference type="CDD" id="cd00609">
    <property type="entry name" value="AAT_like"/>
    <property type="match status" value="1"/>
</dbReference>
<dbReference type="PANTHER" id="PTHR43795">
    <property type="entry name" value="BIFUNCTIONAL ASPARTATE AMINOTRANSFERASE AND GLUTAMATE/ASPARTATE-PREPHENATE AMINOTRANSFERASE-RELATED"/>
    <property type="match status" value="1"/>
</dbReference>
<dbReference type="GO" id="GO:0030170">
    <property type="term" value="F:pyridoxal phosphate binding"/>
    <property type="evidence" value="ECO:0007669"/>
    <property type="project" value="InterPro"/>
</dbReference>
<dbReference type="InterPro" id="IPR004839">
    <property type="entry name" value="Aminotransferase_I/II_large"/>
</dbReference>
<evidence type="ECO:0000313" key="16">
    <source>
        <dbReference type="EnsemblPlants" id="KEH35860"/>
    </source>
</evidence>
<dbReference type="STRING" id="3880.A0A072VCK6"/>
<dbReference type="FunFam" id="3.40.640.10:FF:000051">
    <property type="entry name" value="1-aminocyclopropane-1-carboxylate synthase 3"/>
    <property type="match status" value="1"/>
</dbReference>
<organism evidence="14 17">
    <name type="scientific">Medicago truncatula</name>
    <name type="common">Barrel medic</name>
    <name type="synonym">Medicago tribuloides</name>
    <dbReference type="NCBI Taxonomy" id="3880"/>
    <lineage>
        <taxon>Eukaryota</taxon>
        <taxon>Viridiplantae</taxon>
        <taxon>Streptophyta</taxon>
        <taxon>Embryophyta</taxon>
        <taxon>Tracheophyta</taxon>
        <taxon>Spermatophyta</taxon>
        <taxon>Magnoliopsida</taxon>
        <taxon>eudicotyledons</taxon>
        <taxon>Gunneridae</taxon>
        <taxon>Pentapetalae</taxon>
        <taxon>rosids</taxon>
        <taxon>fabids</taxon>
        <taxon>Fabales</taxon>
        <taxon>Fabaceae</taxon>
        <taxon>Papilionoideae</taxon>
        <taxon>50 kb inversion clade</taxon>
        <taxon>NPAAA clade</taxon>
        <taxon>Hologalegina</taxon>
        <taxon>IRL clade</taxon>
        <taxon>Trifolieae</taxon>
        <taxon>Medicago</taxon>
    </lineage>
</organism>
<keyword evidence="7 15" id="KW-0456">Lyase</keyword>
<dbReference type="GO" id="GO:0008483">
    <property type="term" value="F:transaminase activity"/>
    <property type="evidence" value="ECO:0000318"/>
    <property type="project" value="GO_Central"/>
</dbReference>
<evidence type="ECO:0000256" key="7">
    <source>
        <dbReference type="ARBA" id="ARBA00023239"/>
    </source>
</evidence>
<dbReference type="HOGENOM" id="CLU_017584_1_0_1"/>
<evidence type="ECO:0000256" key="5">
    <source>
        <dbReference type="ARBA" id="ARBA00022691"/>
    </source>
</evidence>
<protein>
    <recommendedName>
        <fullName evidence="10">1-aminocyclopropane-1-carboxylate synthase</fullName>
        <ecNumber evidence="10">4.4.1.14</ecNumber>
    </recommendedName>
    <alternativeName>
        <fullName evidence="11">S-adenosyl-L-methionine methylthioadenosine-lyase</fullName>
    </alternativeName>
</protein>
<dbReference type="Gene3D" id="3.40.640.10">
    <property type="entry name" value="Type I PLP-dependent aspartate aminotransferase-like (Major domain)"/>
    <property type="match status" value="1"/>
</dbReference>
<dbReference type="Gene3D" id="3.90.1150.10">
    <property type="entry name" value="Aspartate Aminotransferase, domain 1"/>
    <property type="match status" value="1"/>
</dbReference>
<keyword evidence="8" id="KW-0292">Fruit ripening</keyword>
<evidence type="ECO:0000256" key="11">
    <source>
        <dbReference type="ARBA" id="ARBA00042673"/>
    </source>
</evidence>
<dbReference type="InterPro" id="IPR015421">
    <property type="entry name" value="PyrdxlP-dep_Trfase_major"/>
</dbReference>
<dbReference type="Proteomes" id="UP000002051">
    <property type="component" value="Chromosome 3"/>
</dbReference>
<evidence type="ECO:0000256" key="8">
    <source>
        <dbReference type="ARBA" id="ARBA00033478"/>
    </source>
</evidence>
<evidence type="ECO:0000256" key="4">
    <source>
        <dbReference type="ARBA" id="ARBA00022666"/>
    </source>
</evidence>
<evidence type="ECO:0000256" key="3">
    <source>
        <dbReference type="ARBA" id="ARBA00011738"/>
    </source>
</evidence>
<evidence type="ECO:0000256" key="12">
    <source>
        <dbReference type="ARBA" id="ARBA00049554"/>
    </source>
</evidence>
<dbReference type="GO" id="GO:0006520">
    <property type="term" value="P:amino acid metabolic process"/>
    <property type="evidence" value="ECO:0000318"/>
    <property type="project" value="GO_Central"/>
</dbReference>
<dbReference type="FunFam" id="3.90.1150.10:FF:000038">
    <property type="entry name" value="1-aminocyclopropane-1-carboxylate synthase 2"/>
    <property type="match status" value="1"/>
</dbReference>
<comment type="catalytic activity">
    <reaction evidence="12">
        <text>S-adenosyl-L-methionine = 1-aminocyclopropane-1-carboxylate + S-methyl-5'-thioadenosine + H(+)</text>
        <dbReference type="Rhea" id="RHEA:21744"/>
        <dbReference type="ChEBI" id="CHEBI:15378"/>
        <dbReference type="ChEBI" id="CHEBI:17509"/>
        <dbReference type="ChEBI" id="CHEBI:58360"/>
        <dbReference type="ChEBI" id="CHEBI:59789"/>
        <dbReference type="EC" id="4.4.1.14"/>
    </reaction>
</comment>
<dbReference type="KEGG" id="mtr:25490003"/>
<proteinExistence type="inferred from homology"/>
<dbReference type="GO" id="GO:0009693">
    <property type="term" value="P:ethylene biosynthetic process"/>
    <property type="evidence" value="ECO:0007669"/>
    <property type="project" value="UniProtKB-KW"/>
</dbReference>
<dbReference type="Proteomes" id="UP000265566">
    <property type="component" value="Chromosome 3"/>
</dbReference>
<dbReference type="PRINTS" id="PR00753">
    <property type="entry name" value="ACCSYNTHASE"/>
</dbReference>
<dbReference type="Gramene" id="rna18990">
    <property type="protein sequence ID" value="RHN70411.1"/>
    <property type="gene ID" value="gene18990"/>
</dbReference>
<dbReference type="Pfam" id="PF00155">
    <property type="entry name" value="Aminotran_1_2"/>
    <property type="match status" value="1"/>
</dbReference>
<dbReference type="EMBL" id="CM001219">
    <property type="protein sequence ID" value="KEH35860.1"/>
    <property type="molecule type" value="Genomic_DNA"/>
</dbReference>
<dbReference type="AlphaFoldDB" id="A0A072VCK6"/>
<keyword evidence="5" id="KW-0949">S-adenosyl-L-methionine</keyword>
<dbReference type="InterPro" id="IPR050478">
    <property type="entry name" value="Ethylene_sulfur-biosynth"/>
</dbReference>
<evidence type="ECO:0000313" key="15">
    <source>
        <dbReference type="EMBL" id="RHN70411.1"/>
    </source>
</evidence>
<evidence type="ECO:0000256" key="6">
    <source>
        <dbReference type="ARBA" id="ARBA00022898"/>
    </source>
</evidence>
<feature type="domain" description="Aminotransferase class I/classII large" evidence="13">
    <location>
        <begin position="39"/>
        <end position="423"/>
    </location>
</feature>
<comment type="subunit">
    <text evidence="3">Homodimer.</text>
</comment>
<keyword evidence="6" id="KW-0663">Pyridoxal phosphate</keyword>
<evidence type="ECO:0000313" key="17">
    <source>
        <dbReference type="Proteomes" id="UP000002051"/>
    </source>
</evidence>
<evidence type="ECO:0000259" key="13">
    <source>
        <dbReference type="Pfam" id="PF00155"/>
    </source>
</evidence>
<dbReference type="PROSITE" id="PS00105">
    <property type="entry name" value="AA_TRANSFER_CLASS_1"/>
    <property type="match status" value="1"/>
</dbReference>
<keyword evidence="4" id="KW-0266">Ethylene biosynthesis</keyword>
<gene>
    <name evidence="16" type="primary">25490003</name>
    <name evidence="14" type="ordered locus">MTR_3g103550</name>
    <name evidence="15" type="ORF">MtrunA17_Chr3g0135251</name>
</gene>
<reference evidence="14 17" key="2">
    <citation type="journal article" date="2014" name="BMC Genomics">
        <title>An improved genome release (version Mt4.0) for the model legume Medicago truncatula.</title>
        <authorList>
            <person name="Tang H."/>
            <person name="Krishnakumar V."/>
            <person name="Bidwell S."/>
            <person name="Rosen B."/>
            <person name="Chan A."/>
            <person name="Zhou S."/>
            <person name="Gentzbittel L."/>
            <person name="Childs K.L."/>
            <person name="Yandell M."/>
            <person name="Gundlach H."/>
            <person name="Mayer K.F."/>
            <person name="Schwartz D.C."/>
            <person name="Town C.D."/>
        </authorList>
    </citation>
    <scope>GENOME REANNOTATION</scope>
    <source>
        <strain evidence="14">A17</strain>
        <strain evidence="16 17">cv. Jemalong A17</strain>
    </source>
</reference>
<dbReference type="PANTHER" id="PTHR43795:SF44">
    <property type="entry name" value="1-AMINOCYCLOPROPANE-1-CARBOXYLATE SYNTHASE 3-LIKE"/>
    <property type="match status" value="1"/>
</dbReference>
<dbReference type="InterPro" id="IPR015424">
    <property type="entry name" value="PyrdxlP-dep_Trfase"/>
</dbReference>
<dbReference type="EC" id="4.4.1.14" evidence="10"/>
<dbReference type="EMBL" id="PSQE01000003">
    <property type="protein sequence ID" value="RHN70411.1"/>
    <property type="molecule type" value="Genomic_DNA"/>
</dbReference>
<reference evidence="14 17" key="1">
    <citation type="journal article" date="2011" name="Nature">
        <title>The Medicago genome provides insight into the evolution of rhizobial symbioses.</title>
        <authorList>
            <person name="Young N.D."/>
            <person name="Debelle F."/>
            <person name="Oldroyd G.E."/>
            <person name="Geurts R."/>
            <person name="Cannon S.B."/>
            <person name="Udvardi M.K."/>
            <person name="Benedito V.A."/>
            <person name="Mayer K.F."/>
            <person name="Gouzy J."/>
            <person name="Schoof H."/>
            <person name="Van de Peer Y."/>
            <person name="Proost S."/>
            <person name="Cook D.R."/>
            <person name="Meyers B.C."/>
            <person name="Spannagl M."/>
            <person name="Cheung F."/>
            <person name="De Mita S."/>
            <person name="Krishnakumar V."/>
            <person name="Gundlach H."/>
            <person name="Zhou S."/>
            <person name="Mudge J."/>
            <person name="Bharti A.K."/>
            <person name="Murray J.D."/>
            <person name="Naoumkina M.A."/>
            <person name="Rosen B."/>
            <person name="Silverstein K.A."/>
            <person name="Tang H."/>
            <person name="Rombauts S."/>
            <person name="Zhao P.X."/>
            <person name="Zhou P."/>
            <person name="Barbe V."/>
            <person name="Bardou P."/>
            <person name="Bechner M."/>
            <person name="Bellec A."/>
            <person name="Berger A."/>
            <person name="Berges H."/>
            <person name="Bidwell S."/>
            <person name="Bisseling T."/>
            <person name="Choisne N."/>
            <person name="Couloux A."/>
            <person name="Denny R."/>
            <person name="Deshpande S."/>
            <person name="Dai X."/>
            <person name="Doyle J.J."/>
            <person name="Dudez A.M."/>
            <person name="Farmer A.D."/>
            <person name="Fouteau S."/>
            <person name="Franken C."/>
            <person name="Gibelin C."/>
            <person name="Gish J."/>
            <person name="Goldstein S."/>
            <person name="Gonzalez A.J."/>
            <person name="Green P.J."/>
            <person name="Hallab A."/>
            <person name="Hartog M."/>
            <person name="Hua A."/>
            <person name="Humphray S.J."/>
            <person name="Jeong D.H."/>
            <person name="Jing Y."/>
            <person name="Jocker A."/>
            <person name="Kenton S.M."/>
            <person name="Kim D.J."/>
            <person name="Klee K."/>
            <person name="Lai H."/>
            <person name="Lang C."/>
            <person name="Lin S."/>
            <person name="Macmil S.L."/>
            <person name="Magdelenat G."/>
            <person name="Matthews L."/>
            <person name="McCorrison J."/>
            <person name="Monaghan E.L."/>
            <person name="Mun J.H."/>
            <person name="Najar F.Z."/>
            <person name="Nicholson C."/>
            <person name="Noirot C."/>
            <person name="O'Bleness M."/>
            <person name="Paule C.R."/>
            <person name="Poulain J."/>
            <person name="Prion F."/>
            <person name="Qin B."/>
            <person name="Qu C."/>
            <person name="Retzel E.F."/>
            <person name="Riddle C."/>
            <person name="Sallet E."/>
            <person name="Samain S."/>
            <person name="Samson N."/>
            <person name="Sanders I."/>
            <person name="Saurat O."/>
            <person name="Scarpelli C."/>
            <person name="Schiex T."/>
            <person name="Segurens B."/>
            <person name="Severin A.J."/>
            <person name="Sherrier D.J."/>
            <person name="Shi R."/>
            <person name="Sims S."/>
            <person name="Singer S.R."/>
            <person name="Sinharoy S."/>
            <person name="Sterck L."/>
            <person name="Viollet A."/>
            <person name="Wang B.B."/>
            <person name="Wang K."/>
            <person name="Wang M."/>
            <person name="Wang X."/>
            <person name="Warfsmann J."/>
            <person name="Weissenbach J."/>
            <person name="White D.D."/>
            <person name="White J.D."/>
            <person name="Wiley G.B."/>
            <person name="Wincker P."/>
            <person name="Xing Y."/>
            <person name="Yang L."/>
            <person name="Yao Z."/>
            <person name="Ying F."/>
            <person name="Zhai J."/>
            <person name="Zhou L."/>
            <person name="Zuber A."/>
            <person name="Denarie J."/>
            <person name="Dixon R.A."/>
            <person name="May G.D."/>
            <person name="Schwartz D.C."/>
            <person name="Rogers J."/>
            <person name="Quetier F."/>
            <person name="Town C.D."/>
            <person name="Roe B.A."/>
        </authorList>
    </citation>
    <scope>NUCLEOTIDE SEQUENCE [LARGE SCALE GENOMIC DNA]</scope>
    <source>
        <strain evidence="14">A17</strain>
        <strain evidence="16 17">cv. Jemalong A17</strain>
    </source>
</reference>
<dbReference type="InterPro" id="IPR004838">
    <property type="entry name" value="NHTrfase_class1_PyrdxlP-BS"/>
</dbReference>
<comment type="similarity">
    <text evidence="2">Belongs to the class-I pyridoxal-phosphate-dependent aminotransferase family.</text>
</comment>
<reference evidence="15" key="4">
    <citation type="journal article" date="2018" name="Nat. Plants">
        <title>Whole-genome landscape of Medicago truncatula symbiotic genes.</title>
        <authorList>
            <person name="Pecrix Y."/>
            <person name="Gamas P."/>
            <person name="Carrere S."/>
        </authorList>
    </citation>
    <scope>NUCLEOTIDE SEQUENCE</scope>
    <source>
        <tissue evidence="15">Leaves</tissue>
    </source>
</reference>
<dbReference type="GO" id="GO:0016847">
    <property type="term" value="F:1-aminocyclopropane-1-carboxylate synthase activity"/>
    <property type="evidence" value="ECO:0007669"/>
    <property type="project" value="UniProtKB-EC"/>
</dbReference>
<dbReference type="SUPFAM" id="SSF53383">
    <property type="entry name" value="PLP-dependent transferases"/>
    <property type="match status" value="1"/>
</dbReference>
<keyword evidence="17" id="KW-1185">Reference proteome</keyword>
<comment type="pathway">
    <text evidence="9">Alkene biosynthesis; ethylene biosynthesis via S-adenosyl-L-methionine; ethylene from S-adenosyl-L-methionine: step 1/2.</text>
</comment>
<accession>A0A072VCK6</accession>
<evidence type="ECO:0000256" key="10">
    <source>
        <dbReference type="ARBA" id="ARBA00039053"/>
    </source>
</evidence>
<comment type="cofactor">
    <cofactor evidence="1">
        <name>pyridoxal 5'-phosphate</name>
        <dbReference type="ChEBI" id="CHEBI:597326"/>
    </cofactor>
</comment>
<evidence type="ECO:0000313" key="14">
    <source>
        <dbReference type="EMBL" id="KEH35860.1"/>
    </source>
</evidence>
<dbReference type="OrthoDB" id="691673at2759"/>
<dbReference type="EnsemblPlants" id="KEH35860">
    <property type="protein sequence ID" value="KEH35860"/>
    <property type="gene ID" value="MTR_3g103550"/>
</dbReference>
<reference evidence="16" key="3">
    <citation type="submission" date="2015-04" db="UniProtKB">
        <authorList>
            <consortium name="EnsemblPlants"/>
        </authorList>
    </citation>
    <scope>IDENTIFICATION</scope>
    <source>
        <strain evidence="16">cv. Jemalong A17</strain>
    </source>
</reference>
<evidence type="ECO:0000256" key="1">
    <source>
        <dbReference type="ARBA" id="ARBA00001933"/>
    </source>
</evidence>
<evidence type="ECO:0000256" key="2">
    <source>
        <dbReference type="ARBA" id="ARBA00007441"/>
    </source>
</evidence>
<dbReference type="GO" id="GO:0009835">
    <property type="term" value="P:fruit ripening"/>
    <property type="evidence" value="ECO:0007669"/>
    <property type="project" value="UniProtKB-KW"/>
</dbReference>
<sequence length="481" mass="54288">MLSRKASEDSHGQDSSYFLGWQEYEKNPYHPIHNPTGIIQMGLAENQLSFDLLESWIQRNSDAVEMKKLDGASVFKELALFQDYHGLPTFKNELVKFMAKIRGNVIKFDSENLVLAAGATSANEILMFCIADPGEAFILPTPYYPGFDRDLKWRTGVEIVPMHCSSSNGFRITSSCLEQAYQQAQNLNLNVKGVLITNPSNPLGITMTKSELHKLVDFALDKNIHIISDEIYSGTVFDSPKFVSIMEVINERIHENDEISKRVHIVYSLSKDLGVPGFRVGMIYSNNKMVVSTATKMSSFGLISSQTQYLLANLLGDDEFTFKYMDENKRRLKKRKQILVTGLRNAGISCLKSNAGLFCWVDMRHLLSSATFEAENELWKRILYQIGLNISPGSSCHCSEPGWFRICFANMSQEALQVAMRRIKIFTDSNSTMFSIKQQLVTSTKPIIITTVEGKLLIGFSSYHGKNNQKPINNFSSKIKK</sequence>
<dbReference type="InterPro" id="IPR015422">
    <property type="entry name" value="PyrdxlP-dep_Trfase_small"/>
</dbReference>
<evidence type="ECO:0000256" key="9">
    <source>
        <dbReference type="ARBA" id="ARBA00037888"/>
    </source>
</evidence>